<dbReference type="InterPro" id="IPR029063">
    <property type="entry name" value="SAM-dependent_MTases_sf"/>
</dbReference>
<dbReference type="NCBIfam" id="NF037959">
    <property type="entry name" value="MFS_SpdSyn"/>
    <property type="match status" value="1"/>
</dbReference>
<keyword evidence="3 4" id="KW-0620">Polyamine biosynthesis</keyword>
<dbReference type="PROSITE" id="PS51006">
    <property type="entry name" value="PABS_2"/>
    <property type="match status" value="1"/>
</dbReference>
<evidence type="ECO:0000313" key="6">
    <source>
        <dbReference type="EMBL" id="MBA5606295.1"/>
    </source>
</evidence>
<dbReference type="CDD" id="cd02440">
    <property type="entry name" value="AdoMet_MTases"/>
    <property type="match status" value="1"/>
</dbReference>
<reference evidence="6 7" key="1">
    <citation type="submission" date="2020-07" db="EMBL/GenBank/DDBJ databases">
        <title>Novel species isolated from subtropical streams in China.</title>
        <authorList>
            <person name="Lu H."/>
        </authorList>
    </citation>
    <scope>NUCLEOTIDE SEQUENCE [LARGE SCALE GENOMIC DNA]</scope>
    <source>
        <strain evidence="6 7">FT3S</strain>
    </source>
</reference>
<dbReference type="InterPro" id="IPR030374">
    <property type="entry name" value="PABS"/>
</dbReference>
<protein>
    <submittedName>
        <fullName evidence="6">Fused MFS/spermidine synthase</fullName>
    </submittedName>
</protein>
<evidence type="ECO:0000313" key="7">
    <source>
        <dbReference type="Proteomes" id="UP000566711"/>
    </source>
</evidence>
<evidence type="ECO:0000256" key="1">
    <source>
        <dbReference type="ARBA" id="ARBA00007867"/>
    </source>
</evidence>
<feature type="domain" description="PABS" evidence="5">
    <location>
        <begin position="1"/>
        <end position="241"/>
    </location>
</feature>
<keyword evidence="7" id="KW-1185">Reference proteome</keyword>
<comment type="similarity">
    <text evidence="1">Belongs to the spermidine/spermine synthase family.</text>
</comment>
<evidence type="ECO:0000256" key="2">
    <source>
        <dbReference type="ARBA" id="ARBA00022679"/>
    </source>
</evidence>
<dbReference type="GO" id="GO:0016740">
    <property type="term" value="F:transferase activity"/>
    <property type="evidence" value="ECO:0007669"/>
    <property type="project" value="UniProtKB-UniRule"/>
</dbReference>
<feature type="active site" description="Proton acceptor" evidence="4">
    <location>
        <position position="150"/>
    </location>
</feature>
<evidence type="ECO:0000256" key="4">
    <source>
        <dbReference type="PROSITE-ProRule" id="PRU00354"/>
    </source>
</evidence>
<dbReference type="SUPFAM" id="SSF53335">
    <property type="entry name" value="S-adenosyl-L-methionine-dependent methyltransferases"/>
    <property type="match status" value="1"/>
</dbReference>
<accession>A0A7W2EIB8</accession>
<evidence type="ECO:0000256" key="3">
    <source>
        <dbReference type="ARBA" id="ARBA00023115"/>
    </source>
</evidence>
<dbReference type="AlphaFoldDB" id="A0A7W2EIB8"/>
<dbReference type="RefSeq" id="WP_182218226.1">
    <property type="nucleotide sequence ID" value="NZ_JACEZS010000010.1"/>
</dbReference>
<dbReference type="EMBL" id="JACEZS010000010">
    <property type="protein sequence ID" value="MBA5606295.1"/>
    <property type="molecule type" value="Genomic_DNA"/>
</dbReference>
<dbReference type="Pfam" id="PF01564">
    <property type="entry name" value="Spermine_synth"/>
    <property type="match status" value="1"/>
</dbReference>
<organism evidence="6 7">
    <name type="scientific">Rugamonas fusca</name>
    <dbReference type="NCBI Taxonomy" id="2758568"/>
    <lineage>
        <taxon>Bacteria</taxon>
        <taxon>Pseudomonadati</taxon>
        <taxon>Pseudomonadota</taxon>
        <taxon>Betaproteobacteria</taxon>
        <taxon>Burkholderiales</taxon>
        <taxon>Oxalobacteraceae</taxon>
        <taxon>Telluria group</taxon>
        <taxon>Rugamonas</taxon>
    </lineage>
</organism>
<gene>
    <name evidence="6" type="ORF">H3H36_13125</name>
</gene>
<comment type="caution">
    <text evidence="6">The sequence shown here is derived from an EMBL/GenBank/DDBJ whole genome shotgun (WGS) entry which is preliminary data.</text>
</comment>
<dbReference type="PANTHER" id="PTHR43317:SF1">
    <property type="entry name" value="THERMOSPERMINE SYNTHASE ACAULIS5"/>
    <property type="match status" value="1"/>
</dbReference>
<dbReference type="PANTHER" id="PTHR43317">
    <property type="entry name" value="THERMOSPERMINE SYNTHASE ACAULIS5"/>
    <property type="match status" value="1"/>
</dbReference>
<evidence type="ECO:0000259" key="5">
    <source>
        <dbReference type="PROSITE" id="PS51006"/>
    </source>
</evidence>
<dbReference type="Proteomes" id="UP000566711">
    <property type="component" value="Unassembled WGS sequence"/>
</dbReference>
<dbReference type="Gene3D" id="3.40.50.150">
    <property type="entry name" value="Vaccinia Virus protein VP39"/>
    <property type="match status" value="1"/>
</dbReference>
<dbReference type="GO" id="GO:0006596">
    <property type="term" value="P:polyamine biosynthetic process"/>
    <property type="evidence" value="ECO:0007669"/>
    <property type="project" value="UniProtKB-UniRule"/>
</dbReference>
<keyword evidence="2 4" id="KW-0808">Transferase</keyword>
<name>A0A7W2EIB8_9BURK</name>
<proteinExistence type="inferred from homology"/>
<sequence length="287" mass="32068">MQNPQRDDEITLPPRFEDVIADSGGLPFTFDYGDMRTLHFDERFIQSAMRISQPDELLLSYTRAMMGFLLFQPQPRHILMIGLGGGSLAKYCYRHLPDSRITVVELDPAIIALRGRFHVPDNDARFQVVLADAVDYLAALREPVDIIVHDGYGPDGLPAPLSSTPFYRQCRKALAPGGVLVSNLWGEDLDLLPAMQRLHSVFDAQLWWCHAQYCLNRIVFSCKEFDADAFQSTLAQRAVRQELRHGELGLCQLAQNLSTSAGRSQADFEAIAGNDMYAAYMGENAAG</sequence>